<dbReference type="InterPro" id="IPR036236">
    <property type="entry name" value="Znf_C2H2_sf"/>
</dbReference>
<gene>
    <name evidence="3" type="ORF">DM860_001029</name>
</gene>
<dbReference type="PANTHER" id="PTHR46547:SF7">
    <property type="entry name" value="ZINC FINGER PROTEIN GIS"/>
    <property type="match status" value="1"/>
</dbReference>
<dbReference type="GO" id="GO:0010090">
    <property type="term" value="P:trichome morphogenesis"/>
    <property type="evidence" value="ECO:0007669"/>
    <property type="project" value="InterPro"/>
</dbReference>
<dbReference type="EMBL" id="NQVE01000097">
    <property type="protein sequence ID" value="RAL48709.1"/>
    <property type="molecule type" value="Genomic_DNA"/>
</dbReference>
<dbReference type="Gene3D" id="3.30.160.60">
    <property type="entry name" value="Classic Zinc Finger"/>
    <property type="match status" value="1"/>
</dbReference>
<dbReference type="InterPro" id="IPR013087">
    <property type="entry name" value="Znf_C2H2_type"/>
</dbReference>
<evidence type="ECO:0000313" key="3">
    <source>
        <dbReference type="EMBL" id="RAL48709.1"/>
    </source>
</evidence>
<evidence type="ECO:0000313" key="4">
    <source>
        <dbReference type="Proteomes" id="UP000249390"/>
    </source>
</evidence>
<sequence>MNEERETTHFMNLESYSQLHFIQSSAPLMKERGIRLFGKDFCWGRDDNESESTAGSEPKECDNFIREGSRKFECHYCCRNFPTSQALGGHQNAHKRERQHAKRASLLSAEVNVGLDLYGLMNYTGRMGSTPPATPSWDTGARLYNSHVGNPCSPLPAAVIDGSPLGQWWVPHSSSPSTTFYFSRDPLVQKEADLKLPLLLPRSIAIVGGSTVQQSGRFLYEKIPPPANVKDNHVEYIS</sequence>
<comment type="caution">
    <text evidence="3">The sequence shown here is derived from an EMBL/GenBank/DDBJ whole genome shotgun (WGS) entry which is preliminary data.</text>
</comment>
<dbReference type="GO" id="GO:0003700">
    <property type="term" value="F:DNA-binding transcription factor activity"/>
    <property type="evidence" value="ECO:0007669"/>
    <property type="project" value="InterPro"/>
</dbReference>
<proteinExistence type="predicted"/>
<dbReference type="PROSITE" id="PS50157">
    <property type="entry name" value="ZINC_FINGER_C2H2_2"/>
    <property type="match status" value="1"/>
</dbReference>
<dbReference type="PANTHER" id="PTHR46547">
    <property type="entry name" value="ZINC FINGER PROTEIN GIS"/>
    <property type="match status" value="1"/>
</dbReference>
<dbReference type="GO" id="GO:0008270">
    <property type="term" value="F:zinc ion binding"/>
    <property type="evidence" value="ECO:0007669"/>
    <property type="project" value="UniProtKB-KW"/>
</dbReference>
<keyword evidence="1" id="KW-0862">Zinc</keyword>
<evidence type="ECO:0000256" key="1">
    <source>
        <dbReference type="PROSITE-ProRule" id="PRU00042"/>
    </source>
</evidence>
<reference evidence="3 4" key="1">
    <citation type="submission" date="2018-06" db="EMBL/GenBank/DDBJ databases">
        <title>The Genome of Cuscuta australis (Dodder) Provides Insight into the Evolution of Plant Parasitism.</title>
        <authorList>
            <person name="Liu H."/>
        </authorList>
    </citation>
    <scope>NUCLEOTIDE SEQUENCE [LARGE SCALE GENOMIC DNA]</scope>
    <source>
        <strain evidence="4">cv. Yunnan</strain>
        <tissue evidence="3">Vines</tissue>
    </source>
</reference>
<dbReference type="SUPFAM" id="SSF57667">
    <property type="entry name" value="beta-beta-alpha zinc fingers"/>
    <property type="match status" value="1"/>
</dbReference>
<dbReference type="Proteomes" id="UP000249390">
    <property type="component" value="Unassembled WGS sequence"/>
</dbReference>
<feature type="domain" description="C2H2-type" evidence="2">
    <location>
        <begin position="72"/>
        <end position="99"/>
    </location>
</feature>
<name>A0A328DWF7_9ASTE</name>
<keyword evidence="1" id="KW-0479">Metal-binding</keyword>
<keyword evidence="1" id="KW-0863">Zinc-finger</keyword>
<dbReference type="AlphaFoldDB" id="A0A328DWF7"/>
<accession>A0A328DWF7</accession>
<dbReference type="PROSITE" id="PS00028">
    <property type="entry name" value="ZINC_FINGER_C2H2_1"/>
    <property type="match status" value="1"/>
</dbReference>
<organism evidence="3 4">
    <name type="scientific">Cuscuta australis</name>
    <dbReference type="NCBI Taxonomy" id="267555"/>
    <lineage>
        <taxon>Eukaryota</taxon>
        <taxon>Viridiplantae</taxon>
        <taxon>Streptophyta</taxon>
        <taxon>Embryophyta</taxon>
        <taxon>Tracheophyta</taxon>
        <taxon>Spermatophyta</taxon>
        <taxon>Magnoliopsida</taxon>
        <taxon>eudicotyledons</taxon>
        <taxon>Gunneridae</taxon>
        <taxon>Pentapetalae</taxon>
        <taxon>asterids</taxon>
        <taxon>lamiids</taxon>
        <taxon>Solanales</taxon>
        <taxon>Convolvulaceae</taxon>
        <taxon>Cuscuteae</taxon>
        <taxon>Cuscuta</taxon>
        <taxon>Cuscuta subgen. Grammica</taxon>
        <taxon>Cuscuta sect. Cleistogrammica</taxon>
    </lineage>
</organism>
<protein>
    <recommendedName>
        <fullName evidence="2">C2H2-type domain-containing protein</fullName>
    </recommendedName>
</protein>
<dbReference type="GO" id="GO:0009739">
    <property type="term" value="P:response to gibberellin"/>
    <property type="evidence" value="ECO:0007669"/>
    <property type="project" value="InterPro"/>
</dbReference>
<keyword evidence="4" id="KW-1185">Reference proteome</keyword>
<dbReference type="InterPro" id="IPR044291">
    <property type="entry name" value="GIS/GIS2/ZFP8"/>
</dbReference>
<evidence type="ECO:0000259" key="2">
    <source>
        <dbReference type="PROSITE" id="PS50157"/>
    </source>
</evidence>